<dbReference type="InterPro" id="IPR011990">
    <property type="entry name" value="TPR-like_helical_dom_sf"/>
</dbReference>
<keyword evidence="3" id="KW-1185">Reference proteome</keyword>
<feature type="region of interest" description="Disordered" evidence="1">
    <location>
        <begin position="1"/>
        <end position="51"/>
    </location>
</feature>
<dbReference type="EMBL" id="CAMPGE010009652">
    <property type="protein sequence ID" value="CAI2368521.1"/>
    <property type="molecule type" value="Genomic_DNA"/>
</dbReference>
<sequence length="438" mass="50884">MDPQEDCSRKETPSSIENSSENACVEDDQIELHDQDETKDSENSSQSMTETKFNLAKARKKFLPNDMTIEIELLLQNPIEIHQVSGIGIDVSSITKITKFLQKEGVGETPNFNDKIIHNHEIRYANGYLYDIKKRKEPKSVTLEDPGCYIFLQDCLRSMKNGEISLFKIQFVNEESNPYLKDPHSCKFLPSEVAQAINDKTCVFMKFTVKSILRDCKDISAAEIKELRKNLPRFIDERISYATDCKTHAKIALTENSLNDAMKIYRKGTGAIKTISQAILNKMREDAKSKGEEEEQKLQLKITHINDIMVQMMLNLGYCYWKHKDWPKMKLTNSDIIHNYAPKSIKALYRYSIACKELDNIKEGLEAMTTLVKLEPKNKDALKLYKTLKTASHYKKSKWNRKMDGFFVKQDHSYHRLEEEELKKDILRRKIEFELNNQ</sequence>
<dbReference type="Gene3D" id="1.25.40.10">
    <property type="entry name" value="Tetratricopeptide repeat domain"/>
    <property type="match status" value="1"/>
</dbReference>
<feature type="compositionally biased region" description="Polar residues" evidence="1">
    <location>
        <begin position="13"/>
        <end position="22"/>
    </location>
</feature>
<proteinExistence type="predicted"/>
<dbReference type="PANTHER" id="PTHR46512">
    <property type="entry name" value="PEPTIDYLPROLYL ISOMERASE"/>
    <property type="match status" value="1"/>
</dbReference>
<evidence type="ECO:0000313" key="2">
    <source>
        <dbReference type="EMBL" id="CAI2368521.1"/>
    </source>
</evidence>
<accession>A0AAD1UIK8</accession>
<evidence type="ECO:0000256" key="1">
    <source>
        <dbReference type="SAM" id="MobiDB-lite"/>
    </source>
</evidence>
<gene>
    <name evidence="2" type="ORF">ECRASSUSDP1_LOCUS9814</name>
</gene>
<comment type="caution">
    <text evidence="2">The sequence shown here is derived from an EMBL/GenBank/DDBJ whole genome shotgun (WGS) entry which is preliminary data.</text>
</comment>
<dbReference type="AlphaFoldDB" id="A0AAD1UIK8"/>
<feature type="compositionally biased region" description="Basic and acidic residues" evidence="1">
    <location>
        <begin position="30"/>
        <end position="42"/>
    </location>
</feature>
<name>A0AAD1UIK8_EUPCR</name>
<reference evidence="2" key="1">
    <citation type="submission" date="2023-07" db="EMBL/GenBank/DDBJ databases">
        <authorList>
            <consortium name="AG Swart"/>
            <person name="Singh M."/>
            <person name="Singh A."/>
            <person name="Seah K."/>
            <person name="Emmerich C."/>
        </authorList>
    </citation>
    <scope>NUCLEOTIDE SEQUENCE</scope>
    <source>
        <strain evidence="2">DP1</strain>
    </source>
</reference>
<feature type="compositionally biased region" description="Basic and acidic residues" evidence="1">
    <location>
        <begin position="1"/>
        <end position="12"/>
    </location>
</feature>
<dbReference type="Proteomes" id="UP001295684">
    <property type="component" value="Unassembled WGS sequence"/>
</dbReference>
<dbReference type="SUPFAM" id="SSF48452">
    <property type="entry name" value="TPR-like"/>
    <property type="match status" value="1"/>
</dbReference>
<organism evidence="2 3">
    <name type="scientific">Euplotes crassus</name>
    <dbReference type="NCBI Taxonomy" id="5936"/>
    <lineage>
        <taxon>Eukaryota</taxon>
        <taxon>Sar</taxon>
        <taxon>Alveolata</taxon>
        <taxon>Ciliophora</taxon>
        <taxon>Intramacronucleata</taxon>
        <taxon>Spirotrichea</taxon>
        <taxon>Hypotrichia</taxon>
        <taxon>Euplotida</taxon>
        <taxon>Euplotidae</taxon>
        <taxon>Moneuplotes</taxon>
    </lineage>
</organism>
<dbReference type="InterPro" id="IPR050754">
    <property type="entry name" value="FKBP4/5/8-like"/>
</dbReference>
<evidence type="ECO:0000313" key="3">
    <source>
        <dbReference type="Proteomes" id="UP001295684"/>
    </source>
</evidence>
<protein>
    <submittedName>
        <fullName evidence="2">Uncharacterized protein</fullName>
    </submittedName>
</protein>
<dbReference type="PANTHER" id="PTHR46512:SF9">
    <property type="entry name" value="PEPTIDYLPROLYL ISOMERASE"/>
    <property type="match status" value="1"/>
</dbReference>